<feature type="region of interest" description="Disordered" evidence="1">
    <location>
        <begin position="1"/>
        <end position="25"/>
    </location>
</feature>
<organism evidence="3 4">
    <name type="scientific">Papaver atlanticum</name>
    <dbReference type="NCBI Taxonomy" id="357466"/>
    <lineage>
        <taxon>Eukaryota</taxon>
        <taxon>Viridiplantae</taxon>
        <taxon>Streptophyta</taxon>
        <taxon>Embryophyta</taxon>
        <taxon>Tracheophyta</taxon>
        <taxon>Spermatophyta</taxon>
        <taxon>Magnoliopsida</taxon>
        <taxon>Ranunculales</taxon>
        <taxon>Papaveraceae</taxon>
        <taxon>Papaveroideae</taxon>
        <taxon>Papaver</taxon>
    </lineage>
</organism>
<dbReference type="PANTHER" id="PTHR47334:SF3">
    <property type="entry name" value="PWI DOMAIN-CONTAINING PROTEIN"/>
    <property type="match status" value="1"/>
</dbReference>
<reference evidence="3" key="1">
    <citation type="submission" date="2022-04" db="EMBL/GenBank/DDBJ databases">
        <title>A functionally conserved STORR gene fusion in Papaver species that diverged 16.8 million years ago.</title>
        <authorList>
            <person name="Catania T."/>
        </authorList>
    </citation>
    <scope>NUCLEOTIDE SEQUENCE</scope>
    <source>
        <strain evidence="3">S-188037</strain>
    </source>
</reference>
<dbReference type="InterPro" id="IPR053294">
    <property type="entry name" value="RBM_PWI_domain"/>
</dbReference>
<dbReference type="Gene3D" id="1.20.1390.10">
    <property type="entry name" value="PWI domain"/>
    <property type="match status" value="4"/>
</dbReference>
<evidence type="ECO:0000313" key="3">
    <source>
        <dbReference type="EMBL" id="KAI3878403.1"/>
    </source>
</evidence>
<dbReference type="AlphaFoldDB" id="A0AAD4XAR3"/>
<dbReference type="Proteomes" id="UP001202328">
    <property type="component" value="Unassembled WGS sequence"/>
</dbReference>
<dbReference type="Pfam" id="PF01480">
    <property type="entry name" value="PWI"/>
    <property type="match status" value="1"/>
</dbReference>
<evidence type="ECO:0000256" key="1">
    <source>
        <dbReference type="SAM" id="MobiDB-lite"/>
    </source>
</evidence>
<name>A0AAD4XAR3_9MAGN</name>
<feature type="non-terminal residue" evidence="3">
    <location>
        <position position="763"/>
    </location>
</feature>
<evidence type="ECO:0000259" key="2">
    <source>
        <dbReference type="PROSITE" id="PS51025"/>
    </source>
</evidence>
<gene>
    <name evidence="3" type="ORF">MKW98_001818</name>
</gene>
<dbReference type="SMART" id="SM00311">
    <property type="entry name" value="PWI"/>
    <property type="match status" value="3"/>
</dbReference>
<evidence type="ECO:0000313" key="4">
    <source>
        <dbReference type="Proteomes" id="UP001202328"/>
    </source>
</evidence>
<feature type="domain" description="PWI" evidence="2">
    <location>
        <begin position="471"/>
        <end position="571"/>
    </location>
</feature>
<feature type="compositionally biased region" description="Polar residues" evidence="1">
    <location>
        <begin position="1"/>
        <end position="22"/>
    </location>
</feature>
<proteinExistence type="predicted"/>
<dbReference type="PANTHER" id="PTHR47334">
    <property type="entry name" value="SPLICING FACTOR PWI DOMAIN-CONTAINING PROTEIN / RNA RECOGNITION MOTIF (RRM)-CONTAINING PROTEIN"/>
    <property type="match status" value="1"/>
</dbReference>
<accession>A0AAD4XAR3</accession>
<sequence>RKPTSTADVLENQSQQSNSNFGVSFPKIEPGDDASTVRPAGSALDLSCLSEGLVSIAFHEDYYANKEKSLRPPIIDYAAALRQHKCADVNLFEAADLLKCISNIHPVDLRSELEKETGMFCRDWLTHHQDPSIGYLDIYLDTSCDRDMEKIYESEVYVQVQDLVKTFDKKTVEGLKNLIYMMPMTMEVFNYEMNWAVVDKYALHKKMRPWISNIARNSLDEEADDLVSQILESLDNHGSASSVLKLIMSFRLVNEVESESLFRNMWEMLFSSIKFFEKIDRRKPLGVEIFNDTPKTKEEVLSLEINWVIFDQHDLRETMRPWIREEVMKLLKKEKASVIDQVVDSIKKQNCPSRMLEVLEPSWAHAETVVRILWRTLLILVKILETAFPISISSVNPNTKLSKVDDMPTDDNLRQKDPVWDAEESSDRVGDVIKRNRCYSYPSFWHQNRMLSFETLCEANRLGNAIPRNVENFYSYEVDWAVSDREELHKRLKPWIFREIMEFVRPEEAATCVVDSIVSGIKDHANAEDILELVRPSLGETSATFVPDLWMILIFAIQLAGTTGLDPFPDRVGERLAREKVKISQYGDRFGRNRHFMMVSFDYENLLKLKQISQAMPKTKEELFSSEIKWDVYEKYGLQKNMRKGIWIETLELVRQKQEAMPVDEEIMWNIFDYHVSASRRDFNAQEKAVPVFEELMLMLHKYRACPSKMLEYLEPILGSGSEKFVMRIWYAVMCGIKLAESRVAEKCDGRSHVLLPVSNQDL</sequence>
<comment type="caution">
    <text evidence="3">The sequence shown here is derived from an EMBL/GenBank/DDBJ whole genome shotgun (WGS) entry which is preliminary data.</text>
</comment>
<keyword evidence="4" id="KW-1185">Reference proteome</keyword>
<dbReference type="PROSITE" id="PS51025">
    <property type="entry name" value="PWI"/>
    <property type="match status" value="1"/>
</dbReference>
<dbReference type="EMBL" id="JAJJMB010012308">
    <property type="protein sequence ID" value="KAI3878403.1"/>
    <property type="molecule type" value="Genomic_DNA"/>
</dbReference>
<protein>
    <recommendedName>
        <fullName evidence="2">PWI domain-containing protein</fullName>
    </recommendedName>
</protein>
<dbReference type="InterPro" id="IPR002483">
    <property type="entry name" value="PWI_dom"/>
</dbReference>